<accession>A0A0E9Q8W5</accession>
<organism evidence="1">
    <name type="scientific">Anguilla anguilla</name>
    <name type="common">European freshwater eel</name>
    <name type="synonym">Muraena anguilla</name>
    <dbReference type="NCBI Taxonomy" id="7936"/>
    <lineage>
        <taxon>Eukaryota</taxon>
        <taxon>Metazoa</taxon>
        <taxon>Chordata</taxon>
        <taxon>Craniata</taxon>
        <taxon>Vertebrata</taxon>
        <taxon>Euteleostomi</taxon>
        <taxon>Actinopterygii</taxon>
        <taxon>Neopterygii</taxon>
        <taxon>Teleostei</taxon>
        <taxon>Anguilliformes</taxon>
        <taxon>Anguillidae</taxon>
        <taxon>Anguilla</taxon>
    </lineage>
</organism>
<name>A0A0E9Q8W5_ANGAN</name>
<proteinExistence type="predicted"/>
<dbReference type="EMBL" id="GBXM01095373">
    <property type="protein sequence ID" value="JAH13204.1"/>
    <property type="molecule type" value="Transcribed_RNA"/>
</dbReference>
<protein>
    <submittedName>
        <fullName evidence="1">Uncharacterized protein</fullName>
    </submittedName>
</protein>
<dbReference type="AlphaFoldDB" id="A0A0E9Q8W5"/>
<evidence type="ECO:0000313" key="1">
    <source>
        <dbReference type="EMBL" id="JAH13204.1"/>
    </source>
</evidence>
<sequence>MWFDCVVIFVRQFKAELSLGAHILVDISNVYLLTLNKLLFRKQVYLAKIFQGKFEVEVMNVYLLLLS</sequence>
<reference evidence="1" key="1">
    <citation type="submission" date="2014-11" db="EMBL/GenBank/DDBJ databases">
        <authorList>
            <person name="Amaro Gonzalez C."/>
        </authorList>
    </citation>
    <scope>NUCLEOTIDE SEQUENCE</scope>
</reference>
<reference evidence="1" key="2">
    <citation type="journal article" date="2015" name="Fish Shellfish Immunol.">
        <title>Early steps in the European eel (Anguilla anguilla)-Vibrio vulnificus interaction in the gills: Role of the RtxA13 toxin.</title>
        <authorList>
            <person name="Callol A."/>
            <person name="Pajuelo D."/>
            <person name="Ebbesson L."/>
            <person name="Teles M."/>
            <person name="MacKenzie S."/>
            <person name="Amaro C."/>
        </authorList>
    </citation>
    <scope>NUCLEOTIDE SEQUENCE</scope>
</reference>